<feature type="chain" id="PRO_5032758961" description="DUF4369 domain-containing protein" evidence="2">
    <location>
        <begin position="21"/>
        <end position="266"/>
    </location>
</feature>
<dbReference type="PROSITE" id="PS51257">
    <property type="entry name" value="PROKAR_LIPOPROTEIN"/>
    <property type="match status" value="1"/>
</dbReference>
<protein>
    <recommendedName>
        <fullName evidence="5">DUF4369 domain-containing protein</fullName>
    </recommendedName>
</protein>
<feature type="signal peptide" evidence="2">
    <location>
        <begin position="1"/>
        <end position="20"/>
    </location>
</feature>
<feature type="region of interest" description="Disordered" evidence="1">
    <location>
        <begin position="109"/>
        <end position="131"/>
    </location>
</feature>
<organism evidence="3 4">
    <name type="scientific">Chryseobacterium aquaticum</name>
    <dbReference type="NCBI Taxonomy" id="452084"/>
    <lineage>
        <taxon>Bacteria</taxon>
        <taxon>Pseudomonadati</taxon>
        <taxon>Bacteroidota</taxon>
        <taxon>Flavobacteriia</taxon>
        <taxon>Flavobacteriales</taxon>
        <taxon>Weeksellaceae</taxon>
        <taxon>Chryseobacterium group</taxon>
        <taxon>Chryseobacterium</taxon>
    </lineage>
</organism>
<proteinExistence type="predicted"/>
<evidence type="ECO:0000313" key="4">
    <source>
        <dbReference type="Proteomes" id="UP000548067"/>
    </source>
</evidence>
<reference evidence="3 4" key="1">
    <citation type="submission" date="2020-04" db="EMBL/GenBank/DDBJ databases">
        <title>Genome analysis and antimicrobial resistance characteristics of Chryseobacterium aquaticum isolated from farmed salmonids.</title>
        <authorList>
            <person name="Saticioglu I.B."/>
            <person name="Duman M."/>
            <person name="Altun S."/>
        </authorList>
    </citation>
    <scope>NUCLEOTIDE SEQUENCE [LARGE SCALE GENOMIC DNA]</scope>
    <source>
        <strain evidence="3 4">C-174</strain>
    </source>
</reference>
<accession>A0A848N5F1</accession>
<dbReference type="AlphaFoldDB" id="A0A848N5F1"/>
<evidence type="ECO:0000256" key="1">
    <source>
        <dbReference type="SAM" id="MobiDB-lite"/>
    </source>
</evidence>
<dbReference type="RefSeq" id="WP_169321492.1">
    <property type="nucleotide sequence ID" value="NZ_JABCJF010000005.1"/>
</dbReference>
<gene>
    <name evidence="3" type="ORF">HIO71_10955</name>
</gene>
<sequence length="266" mass="30463">MKKILLFFILAMLLSCKSESSLDGIYEYVSGKGNNGNLYESGCSIVGYIELKDGYYYNGLTKSSQRFPFKVENDKIIIDNPDGGQLIIDIIDENTIGLMGCLFRKKENETQPVEDTNENTNKKENDKSINISNTKIEETSLNSLRKFNGEYSYDVKLLSNPILKKRLISLIGKKRYEYMKTTWAVEGGIMVENDTLEAGGCEAHNCDMTNFIIVIDLKKDILYVGYMIEGEINKFGETNDFPKQLLQWEQENIKNKNEVFLNQLER</sequence>
<name>A0A848N5F1_9FLAO</name>
<dbReference type="Proteomes" id="UP000548067">
    <property type="component" value="Unassembled WGS sequence"/>
</dbReference>
<evidence type="ECO:0000256" key="2">
    <source>
        <dbReference type="SAM" id="SignalP"/>
    </source>
</evidence>
<keyword evidence="2" id="KW-0732">Signal</keyword>
<comment type="caution">
    <text evidence="3">The sequence shown here is derived from an EMBL/GenBank/DDBJ whole genome shotgun (WGS) entry which is preliminary data.</text>
</comment>
<evidence type="ECO:0000313" key="3">
    <source>
        <dbReference type="EMBL" id="NMR34724.1"/>
    </source>
</evidence>
<dbReference type="EMBL" id="JABCJF010000005">
    <property type="protein sequence ID" value="NMR34724.1"/>
    <property type="molecule type" value="Genomic_DNA"/>
</dbReference>
<evidence type="ECO:0008006" key="5">
    <source>
        <dbReference type="Google" id="ProtNLM"/>
    </source>
</evidence>